<evidence type="ECO:0000256" key="5">
    <source>
        <dbReference type="ARBA" id="ARBA00023157"/>
    </source>
</evidence>
<feature type="chain" id="PRO_5027105267" evidence="10">
    <location>
        <begin position="22"/>
        <end position="276"/>
    </location>
</feature>
<dbReference type="PROSITE" id="PS00531">
    <property type="entry name" value="RNASE_T2_2"/>
    <property type="match status" value="1"/>
</dbReference>
<sequence>MAKALFLLLVFVFMFFMGAKGYDYFLMVQQWGPNKCTGVNVTCHGTPPLPTFTIHGLWPGINNSPRPLINCPGPPFDPAQITASQRQQLDTYWPDVQNWRNQSFWQHEWETHGKCSYPNFRQTAYLEAALDIRRNHNYDLLAIIHNPTGMIHNYNAIEAAIQAATNRTPFLRCNVNAHTGRHQLFEIVLCFDRNGVTLIDCNQNNTRALHMQCPHQFVWLPRHPPSLGVAIGELKDSLIYHLSLPKLFLLTLLALSTAFAFVFRRRFFRAGSGKKD</sequence>
<dbReference type="GO" id="GO:0006401">
    <property type="term" value="P:RNA catabolic process"/>
    <property type="evidence" value="ECO:0007669"/>
    <property type="project" value="TreeGrafter"/>
</dbReference>
<evidence type="ECO:0000256" key="4">
    <source>
        <dbReference type="ARBA" id="ARBA00022801"/>
    </source>
</evidence>
<keyword evidence="6" id="KW-0456">Lyase</keyword>
<protein>
    <submittedName>
        <fullName evidence="12">Ribonuclease MC-like</fullName>
    </submittedName>
</protein>
<evidence type="ECO:0000256" key="6">
    <source>
        <dbReference type="ARBA" id="ARBA00023239"/>
    </source>
</evidence>
<accession>A0A6J1DYQ5</accession>
<dbReference type="InterPro" id="IPR036430">
    <property type="entry name" value="RNase_T2-like_sf"/>
</dbReference>
<evidence type="ECO:0000256" key="9">
    <source>
        <dbReference type="SAM" id="Phobius"/>
    </source>
</evidence>
<evidence type="ECO:0000313" key="12">
    <source>
        <dbReference type="RefSeq" id="XP_022157616.1"/>
    </source>
</evidence>
<dbReference type="GO" id="GO:0016787">
    <property type="term" value="F:hydrolase activity"/>
    <property type="evidence" value="ECO:0007669"/>
    <property type="project" value="UniProtKB-KW"/>
</dbReference>
<feature type="active site" evidence="7">
    <location>
        <position position="108"/>
    </location>
</feature>
<evidence type="ECO:0000256" key="1">
    <source>
        <dbReference type="ARBA" id="ARBA00007469"/>
    </source>
</evidence>
<gene>
    <name evidence="12" type="primary">LOC111024276</name>
</gene>
<evidence type="ECO:0000256" key="2">
    <source>
        <dbReference type="ARBA" id="ARBA00022722"/>
    </source>
</evidence>
<feature type="transmembrane region" description="Helical" evidence="9">
    <location>
        <begin position="247"/>
        <end position="264"/>
    </location>
</feature>
<evidence type="ECO:0000256" key="3">
    <source>
        <dbReference type="ARBA" id="ARBA00022759"/>
    </source>
</evidence>
<dbReference type="AlphaFoldDB" id="A0A6J1DYQ5"/>
<evidence type="ECO:0000256" key="8">
    <source>
        <dbReference type="RuleBase" id="RU004328"/>
    </source>
</evidence>
<dbReference type="PROSITE" id="PS00530">
    <property type="entry name" value="RNASE_T2_1"/>
    <property type="match status" value="1"/>
</dbReference>
<organism evidence="11 12">
    <name type="scientific">Momordica charantia</name>
    <name type="common">Bitter gourd</name>
    <name type="synonym">Balsam pear</name>
    <dbReference type="NCBI Taxonomy" id="3673"/>
    <lineage>
        <taxon>Eukaryota</taxon>
        <taxon>Viridiplantae</taxon>
        <taxon>Streptophyta</taxon>
        <taxon>Embryophyta</taxon>
        <taxon>Tracheophyta</taxon>
        <taxon>Spermatophyta</taxon>
        <taxon>Magnoliopsida</taxon>
        <taxon>eudicotyledons</taxon>
        <taxon>Gunneridae</taxon>
        <taxon>Pentapetalae</taxon>
        <taxon>rosids</taxon>
        <taxon>fabids</taxon>
        <taxon>Cucurbitales</taxon>
        <taxon>Cucurbitaceae</taxon>
        <taxon>Momordiceae</taxon>
        <taxon>Momordica</taxon>
    </lineage>
</organism>
<dbReference type="PANTHER" id="PTHR11240:SF75">
    <property type="entry name" value="RIBONUCLEASE 3"/>
    <property type="match status" value="1"/>
</dbReference>
<feature type="active site" evidence="7">
    <location>
        <position position="55"/>
    </location>
</feature>
<keyword evidence="5" id="KW-1015">Disulfide bond</keyword>
<keyword evidence="10" id="KW-0732">Signal</keyword>
<dbReference type="InterPro" id="IPR001568">
    <property type="entry name" value="RNase_T2-like"/>
</dbReference>
<dbReference type="InterPro" id="IPR033130">
    <property type="entry name" value="RNase_T2_His_AS_2"/>
</dbReference>
<proteinExistence type="inferred from homology"/>
<keyword evidence="9" id="KW-1133">Transmembrane helix</keyword>
<dbReference type="GO" id="GO:0003723">
    <property type="term" value="F:RNA binding"/>
    <property type="evidence" value="ECO:0007669"/>
    <property type="project" value="InterPro"/>
</dbReference>
<dbReference type="GO" id="GO:0005576">
    <property type="term" value="C:extracellular region"/>
    <property type="evidence" value="ECO:0007669"/>
    <property type="project" value="TreeGrafter"/>
</dbReference>
<dbReference type="Pfam" id="PF00445">
    <property type="entry name" value="Ribonuclease_T2"/>
    <property type="match status" value="1"/>
</dbReference>
<keyword evidence="11" id="KW-1185">Reference proteome</keyword>
<dbReference type="RefSeq" id="XP_022157616.1">
    <property type="nucleotide sequence ID" value="XM_022301924.1"/>
</dbReference>
<dbReference type="Gene3D" id="3.90.730.10">
    <property type="entry name" value="Ribonuclease T2-like"/>
    <property type="match status" value="1"/>
</dbReference>
<feature type="signal peptide" evidence="10">
    <location>
        <begin position="1"/>
        <end position="21"/>
    </location>
</feature>
<evidence type="ECO:0000313" key="11">
    <source>
        <dbReference type="Proteomes" id="UP000504603"/>
    </source>
</evidence>
<dbReference type="KEGG" id="mcha:111024276"/>
<dbReference type="GO" id="GO:0033897">
    <property type="term" value="F:ribonuclease T2 activity"/>
    <property type="evidence" value="ECO:0007669"/>
    <property type="project" value="InterPro"/>
</dbReference>
<dbReference type="CDD" id="cd01061">
    <property type="entry name" value="RNase_T2_euk"/>
    <property type="match status" value="1"/>
</dbReference>
<dbReference type="OrthoDB" id="1610668at2759"/>
<keyword evidence="9" id="KW-0812">Transmembrane</keyword>
<dbReference type="PANTHER" id="PTHR11240">
    <property type="entry name" value="RIBONUCLEASE T2"/>
    <property type="match status" value="1"/>
</dbReference>
<comment type="similarity">
    <text evidence="1 8">Belongs to the RNase T2 family.</text>
</comment>
<dbReference type="InterPro" id="IPR018188">
    <property type="entry name" value="RNase_T2_His_AS_1"/>
</dbReference>
<dbReference type="GeneID" id="111024276"/>
<feature type="active site" evidence="7">
    <location>
        <position position="112"/>
    </location>
</feature>
<keyword evidence="4" id="KW-0378">Hydrolase</keyword>
<reference evidence="12" key="1">
    <citation type="submission" date="2025-08" db="UniProtKB">
        <authorList>
            <consortium name="RefSeq"/>
        </authorList>
    </citation>
    <scope>IDENTIFICATION</scope>
    <source>
        <strain evidence="12">OHB3-1</strain>
    </source>
</reference>
<dbReference type="Proteomes" id="UP000504603">
    <property type="component" value="Unplaced"/>
</dbReference>
<name>A0A6J1DYQ5_MOMCH</name>
<evidence type="ECO:0000256" key="10">
    <source>
        <dbReference type="SAM" id="SignalP"/>
    </source>
</evidence>
<dbReference type="SUPFAM" id="SSF55895">
    <property type="entry name" value="Ribonuclease Rh-like"/>
    <property type="match status" value="1"/>
</dbReference>
<keyword evidence="3" id="KW-0255">Endonuclease</keyword>
<keyword evidence="2" id="KW-0540">Nuclease</keyword>
<keyword evidence="9" id="KW-0472">Membrane</keyword>
<evidence type="ECO:0000256" key="7">
    <source>
        <dbReference type="PIRSR" id="PIRSR633697-1"/>
    </source>
</evidence>
<dbReference type="InterPro" id="IPR033697">
    <property type="entry name" value="Ribonuclease_T2_eukaryotic"/>
</dbReference>